<evidence type="ECO:0000256" key="1">
    <source>
        <dbReference type="SAM" id="Phobius"/>
    </source>
</evidence>
<dbReference type="STRING" id="520767.ATZ99_17240"/>
<evidence type="ECO:0000313" key="2">
    <source>
        <dbReference type="EMBL" id="KYO65275.1"/>
    </source>
</evidence>
<protein>
    <submittedName>
        <fullName evidence="2">Uncharacterized protein</fullName>
    </submittedName>
</protein>
<keyword evidence="1" id="KW-0472">Membrane</keyword>
<dbReference type="AlphaFoldDB" id="A0A162MCU3"/>
<name>A0A162MCU3_9FIRM</name>
<comment type="caution">
    <text evidence="2">The sequence shown here is derived from an EMBL/GenBank/DDBJ whole genome shotgun (WGS) entry which is preliminary data.</text>
</comment>
<dbReference type="Proteomes" id="UP000075737">
    <property type="component" value="Unassembled WGS sequence"/>
</dbReference>
<dbReference type="RefSeq" id="WP_068748837.1">
    <property type="nucleotide sequence ID" value="NZ_LOHZ01000036.1"/>
</dbReference>
<feature type="transmembrane region" description="Helical" evidence="1">
    <location>
        <begin position="41"/>
        <end position="60"/>
    </location>
</feature>
<feature type="transmembrane region" description="Helical" evidence="1">
    <location>
        <begin position="6"/>
        <end position="29"/>
    </location>
</feature>
<proteinExistence type="predicted"/>
<feature type="transmembrane region" description="Helical" evidence="1">
    <location>
        <begin position="66"/>
        <end position="83"/>
    </location>
</feature>
<gene>
    <name evidence="2" type="ORF">ATZ99_17240</name>
</gene>
<keyword evidence="1" id="KW-0812">Transmembrane</keyword>
<evidence type="ECO:0000313" key="3">
    <source>
        <dbReference type="Proteomes" id="UP000075737"/>
    </source>
</evidence>
<keyword evidence="3" id="KW-1185">Reference proteome</keyword>
<accession>A0A162MCU3</accession>
<reference evidence="2 3" key="1">
    <citation type="submission" date="2015-12" db="EMBL/GenBank/DDBJ databases">
        <title>Draft genome of Thermovenabulum gondwanense isolated from a red thermophilic microbial mat colonisisng an outflow channel of a bore well.</title>
        <authorList>
            <person name="Patel B.K."/>
        </authorList>
    </citation>
    <scope>NUCLEOTIDE SEQUENCE [LARGE SCALE GENOMIC DNA]</scope>
    <source>
        <strain evidence="2 3">R270</strain>
    </source>
</reference>
<keyword evidence="1" id="KW-1133">Transmembrane helix</keyword>
<organism evidence="2 3">
    <name type="scientific">Thermovenabulum gondwanense</name>
    <dbReference type="NCBI Taxonomy" id="520767"/>
    <lineage>
        <taxon>Bacteria</taxon>
        <taxon>Bacillati</taxon>
        <taxon>Bacillota</taxon>
        <taxon>Clostridia</taxon>
        <taxon>Thermosediminibacterales</taxon>
        <taxon>Thermosediminibacteraceae</taxon>
        <taxon>Thermovenabulum</taxon>
    </lineage>
</organism>
<dbReference type="OrthoDB" id="2085013at2"/>
<dbReference type="EMBL" id="LOHZ01000036">
    <property type="protein sequence ID" value="KYO65275.1"/>
    <property type="molecule type" value="Genomic_DNA"/>
</dbReference>
<sequence>MDIFKTIAVLSVVIESLTNTLLFLLNIFTKPFKIWSEEEKRGVVAIFLSTVITLGINLNIFEIANIKFTFPVIGTILTGLLFARGANVIKDIFDIIYYTKVEKKTLKYEKKE</sequence>